<reference evidence="2" key="1">
    <citation type="submission" date="2023-11" db="EMBL/GenBank/DDBJ databases">
        <title>Genome assemblies of two species of porcelain crab, Petrolisthes cinctipes and Petrolisthes manimaculis (Anomura: Porcellanidae).</title>
        <authorList>
            <person name="Angst P."/>
        </authorList>
    </citation>
    <scope>NUCLEOTIDE SEQUENCE</scope>
    <source>
        <strain evidence="2">PB745_02</strain>
        <tissue evidence="2">Gill</tissue>
    </source>
</reference>
<keyword evidence="3" id="KW-1185">Reference proteome</keyword>
<dbReference type="Proteomes" id="UP001292094">
    <property type="component" value="Unassembled WGS sequence"/>
</dbReference>
<feature type="compositionally biased region" description="Basic and acidic residues" evidence="1">
    <location>
        <begin position="7"/>
        <end position="18"/>
    </location>
</feature>
<feature type="region of interest" description="Disordered" evidence="1">
    <location>
        <begin position="1"/>
        <end position="60"/>
    </location>
</feature>
<sequence length="84" mass="9077">MHNTYRTVEEGGKVEKGPKGRGQMLGGEWGEGVGGKGERKARNGCGLHSPILTHPPSSLHPRLRARLTVGRRDIPGGDEVDVWP</sequence>
<proteinExistence type="predicted"/>
<evidence type="ECO:0000256" key="1">
    <source>
        <dbReference type="SAM" id="MobiDB-lite"/>
    </source>
</evidence>
<evidence type="ECO:0000313" key="3">
    <source>
        <dbReference type="Proteomes" id="UP001292094"/>
    </source>
</evidence>
<feature type="compositionally biased region" description="Gly residues" evidence="1">
    <location>
        <begin position="23"/>
        <end position="35"/>
    </location>
</feature>
<comment type="caution">
    <text evidence="2">The sequence shown here is derived from an EMBL/GenBank/DDBJ whole genome shotgun (WGS) entry which is preliminary data.</text>
</comment>
<protein>
    <submittedName>
        <fullName evidence="2">Uncharacterized protein</fullName>
    </submittedName>
</protein>
<organism evidence="2 3">
    <name type="scientific">Petrolisthes manimaculis</name>
    <dbReference type="NCBI Taxonomy" id="1843537"/>
    <lineage>
        <taxon>Eukaryota</taxon>
        <taxon>Metazoa</taxon>
        <taxon>Ecdysozoa</taxon>
        <taxon>Arthropoda</taxon>
        <taxon>Crustacea</taxon>
        <taxon>Multicrustacea</taxon>
        <taxon>Malacostraca</taxon>
        <taxon>Eumalacostraca</taxon>
        <taxon>Eucarida</taxon>
        <taxon>Decapoda</taxon>
        <taxon>Pleocyemata</taxon>
        <taxon>Anomura</taxon>
        <taxon>Galatheoidea</taxon>
        <taxon>Porcellanidae</taxon>
        <taxon>Petrolisthes</taxon>
    </lineage>
</organism>
<gene>
    <name evidence="2" type="ORF">Pmani_011803</name>
</gene>
<name>A0AAE1Q0D0_9EUCA</name>
<dbReference type="AlphaFoldDB" id="A0AAE1Q0D0"/>
<dbReference type="EMBL" id="JAWZYT010000953">
    <property type="protein sequence ID" value="KAK4317095.1"/>
    <property type="molecule type" value="Genomic_DNA"/>
</dbReference>
<accession>A0AAE1Q0D0</accession>
<evidence type="ECO:0000313" key="2">
    <source>
        <dbReference type="EMBL" id="KAK4317095.1"/>
    </source>
</evidence>